<gene>
    <name evidence="1" type="ORF">Pan189_07770</name>
</gene>
<dbReference type="Proteomes" id="UP000317318">
    <property type="component" value="Chromosome"/>
</dbReference>
<dbReference type="RefSeq" id="WP_145362625.1">
    <property type="nucleotide sequence ID" value="NZ_CP036268.1"/>
</dbReference>
<evidence type="ECO:0000313" key="1">
    <source>
        <dbReference type="EMBL" id="QDT36421.1"/>
    </source>
</evidence>
<evidence type="ECO:0000313" key="2">
    <source>
        <dbReference type="Proteomes" id="UP000317318"/>
    </source>
</evidence>
<keyword evidence="2" id="KW-1185">Reference proteome</keyword>
<name>A0A517QXQ8_9PLAN</name>
<dbReference type="KEGG" id="svp:Pan189_07770"/>
<dbReference type="OrthoDB" id="213948at2"/>
<protein>
    <submittedName>
        <fullName evidence="1">Uncharacterized protein</fullName>
    </submittedName>
</protein>
<organism evidence="1 2">
    <name type="scientific">Stratiformator vulcanicus</name>
    <dbReference type="NCBI Taxonomy" id="2527980"/>
    <lineage>
        <taxon>Bacteria</taxon>
        <taxon>Pseudomonadati</taxon>
        <taxon>Planctomycetota</taxon>
        <taxon>Planctomycetia</taxon>
        <taxon>Planctomycetales</taxon>
        <taxon>Planctomycetaceae</taxon>
        <taxon>Stratiformator</taxon>
    </lineage>
</organism>
<sequence>MSFSDFRPPGPLGALWNAVRVERSMPYTLFTFGATDLPYFLIVGPDSDDGSIAATRGEIRITRPSIITPENADPEFEGFFEEGEGDSMIEFLMARGISFPNAKFSNQSRNVDLSGDGVDEIVARLKQRLDDEDEDRVAILTAPMGLGGVALLKYAVEKAIESAPGNLSELRDRGFLN</sequence>
<dbReference type="AlphaFoldDB" id="A0A517QXQ8"/>
<dbReference type="EMBL" id="CP036268">
    <property type="protein sequence ID" value="QDT36421.1"/>
    <property type="molecule type" value="Genomic_DNA"/>
</dbReference>
<accession>A0A517QXQ8</accession>
<reference evidence="1 2" key="1">
    <citation type="submission" date="2019-02" db="EMBL/GenBank/DDBJ databases">
        <title>Deep-cultivation of Planctomycetes and their phenomic and genomic characterization uncovers novel biology.</title>
        <authorList>
            <person name="Wiegand S."/>
            <person name="Jogler M."/>
            <person name="Boedeker C."/>
            <person name="Pinto D."/>
            <person name="Vollmers J."/>
            <person name="Rivas-Marin E."/>
            <person name="Kohn T."/>
            <person name="Peeters S.H."/>
            <person name="Heuer A."/>
            <person name="Rast P."/>
            <person name="Oberbeckmann S."/>
            <person name="Bunk B."/>
            <person name="Jeske O."/>
            <person name="Meyerdierks A."/>
            <person name="Storesund J.E."/>
            <person name="Kallscheuer N."/>
            <person name="Luecker S."/>
            <person name="Lage O.M."/>
            <person name="Pohl T."/>
            <person name="Merkel B.J."/>
            <person name="Hornburger P."/>
            <person name="Mueller R.-W."/>
            <person name="Bruemmer F."/>
            <person name="Labrenz M."/>
            <person name="Spormann A.M."/>
            <person name="Op den Camp H."/>
            <person name="Overmann J."/>
            <person name="Amann R."/>
            <person name="Jetten M.S.M."/>
            <person name="Mascher T."/>
            <person name="Medema M.H."/>
            <person name="Devos D.P."/>
            <person name="Kaster A.-K."/>
            <person name="Ovreas L."/>
            <person name="Rohde M."/>
            <person name="Galperin M.Y."/>
            <person name="Jogler C."/>
        </authorList>
    </citation>
    <scope>NUCLEOTIDE SEQUENCE [LARGE SCALE GENOMIC DNA]</scope>
    <source>
        <strain evidence="1 2">Pan189</strain>
    </source>
</reference>
<proteinExistence type="predicted"/>